<evidence type="ECO:0000313" key="2">
    <source>
        <dbReference type="EMBL" id="CAG5039093.1"/>
    </source>
</evidence>
<dbReference type="AlphaFoldDB" id="A0A8S3XR89"/>
<keyword evidence="3" id="KW-1185">Reference proteome</keyword>
<accession>A0A8S3XR89</accession>
<protein>
    <submittedName>
        <fullName evidence="2">(apollo) hypothetical protein</fullName>
    </submittedName>
</protein>
<evidence type="ECO:0000313" key="3">
    <source>
        <dbReference type="Proteomes" id="UP000691718"/>
    </source>
</evidence>
<dbReference type="EMBL" id="CAJQZP010001331">
    <property type="protein sequence ID" value="CAG5039093.1"/>
    <property type="molecule type" value="Genomic_DNA"/>
</dbReference>
<gene>
    <name evidence="2" type="ORF">PAPOLLO_LOCUS21535</name>
</gene>
<dbReference type="OrthoDB" id="8191755at2759"/>
<comment type="caution">
    <text evidence="2">The sequence shown here is derived from an EMBL/GenBank/DDBJ whole genome shotgun (WGS) entry which is preliminary data.</text>
</comment>
<name>A0A8S3XR89_PARAO</name>
<sequence>MKSESEDEDYLKNKKTKLAKGRKRHKVRSKKYISTSEDNEDDIPISQLCNDDEDDDVENRDTCAVCHEFGRGREI</sequence>
<dbReference type="Proteomes" id="UP000691718">
    <property type="component" value="Unassembled WGS sequence"/>
</dbReference>
<feature type="region of interest" description="Disordered" evidence="1">
    <location>
        <begin position="1"/>
        <end position="57"/>
    </location>
</feature>
<organism evidence="2 3">
    <name type="scientific">Parnassius apollo</name>
    <name type="common">Apollo butterfly</name>
    <name type="synonym">Papilio apollo</name>
    <dbReference type="NCBI Taxonomy" id="110799"/>
    <lineage>
        <taxon>Eukaryota</taxon>
        <taxon>Metazoa</taxon>
        <taxon>Ecdysozoa</taxon>
        <taxon>Arthropoda</taxon>
        <taxon>Hexapoda</taxon>
        <taxon>Insecta</taxon>
        <taxon>Pterygota</taxon>
        <taxon>Neoptera</taxon>
        <taxon>Endopterygota</taxon>
        <taxon>Lepidoptera</taxon>
        <taxon>Glossata</taxon>
        <taxon>Ditrysia</taxon>
        <taxon>Papilionoidea</taxon>
        <taxon>Papilionidae</taxon>
        <taxon>Parnassiinae</taxon>
        <taxon>Parnassini</taxon>
        <taxon>Parnassius</taxon>
        <taxon>Parnassius</taxon>
    </lineage>
</organism>
<proteinExistence type="predicted"/>
<feature type="compositionally biased region" description="Basic residues" evidence="1">
    <location>
        <begin position="13"/>
        <end position="31"/>
    </location>
</feature>
<reference evidence="2" key="1">
    <citation type="submission" date="2021-04" db="EMBL/GenBank/DDBJ databases">
        <authorList>
            <person name="Tunstrom K."/>
        </authorList>
    </citation>
    <scope>NUCLEOTIDE SEQUENCE</scope>
</reference>
<evidence type="ECO:0000256" key="1">
    <source>
        <dbReference type="SAM" id="MobiDB-lite"/>
    </source>
</evidence>